<feature type="binding site" evidence="10">
    <location>
        <begin position="10"/>
        <end position="12"/>
    </location>
    <ligand>
        <name>UDP-N-acetyl-alpha-D-glucosamine</name>
        <dbReference type="ChEBI" id="CHEBI:57705"/>
    </ligand>
</feature>
<evidence type="ECO:0000256" key="1">
    <source>
        <dbReference type="ARBA" id="ARBA00022475"/>
    </source>
</evidence>
<dbReference type="OrthoDB" id="9808936at2"/>
<dbReference type="InterPro" id="IPR006009">
    <property type="entry name" value="GlcNAc_MurG"/>
</dbReference>
<evidence type="ECO:0000256" key="6">
    <source>
        <dbReference type="ARBA" id="ARBA00022984"/>
    </source>
</evidence>
<dbReference type="GO" id="GO:0005886">
    <property type="term" value="C:plasma membrane"/>
    <property type="evidence" value="ECO:0007669"/>
    <property type="project" value="UniProtKB-SubCell"/>
</dbReference>
<dbReference type="NCBIfam" id="TIGR01133">
    <property type="entry name" value="murG"/>
    <property type="match status" value="1"/>
</dbReference>
<feature type="binding site" evidence="10">
    <location>
        <position position="295"/>
    </location>
    <ligand>
        <name>UDP-N-acetyl-alpha-D-glucosamine</name>
        <dbReference type="ChEBI" id="CHEBI:57705"/>
    </ligand>
</feature>
<feature type="binding site" evidence="10">
    <location>
        <position position="124"/>
    </location>
    <ligand>
        <name>UDP-N-acetyl-alpha-D-glucosamine</name>
        <dbReference type="ChEBI" id="CHEBI:57705"/>
    </ligand>
</feature>
<dbReference type="InterPro" id="IPR004276">
    <property type="entry name" value="GlycoTrans_28_N"/>
</dbReference>
<dbReference type="EMBL" id="CYGZ01000020">
    <property type="protein sequence ID" value="CUA81051.1"/>
    <property type="molecule type" value="Genomic_DNA"/>
</dbReference>
<dbReference type="Pfam" id="PF03033">
    <property type="entry name" value="Glyco_transf_28"/>
    <property type="match status" value="1"/>
</dbReference>
<evidence type="ECO:0000313" key="14">
    <source>
        <dbReference type="Proteomes" id="UP000182738"/>
    </source>
</evidence>
<evidence type="ECO:0000256" key="8">
    <source>
        <dbReference type="ARBA" id="ARBA00023306"/>
    </source>
</evidence>
<dbReference type="PANTHER" id="PTHR21015">
    <property type="entry name" value="UDP-N-ACETYLGLUCOSAMINE--N-ACETYLMURAMYL-(PENTAPEPTIDE) PYROPHOSPHORYL-UNDECAPRENOL N-ACETYLGLUCOSAMINE TRANSFERASE 1"/>
    <property type="match status" value="1"/>
</dbReference>
<evidence type="ECO:0000256" key="3">
    <source>
        <dbReference type="ARBA" id="ARBA00022676"/>
    </source>
</evidence>
<dbReference type="Gene3D" id="3.40.50.2000">
    <property type="entry name" value="Glycogen Phosphorylase B"/>
    <property type="match status" value="2"/>
</dbReference>
<evidence type="ECO:0000256" key="5">
    <source>
        <dbReference type="ARBA" id="ARBA00022960"/>
    </source>
</evidence>
<dbReference type="SUPFAM" id="SSF53756">
    <property type="entry name" value="UDP-Glycosyltransferase/glycogen phosphorylase"/>
    <property type="match status" value="1"/>
</dbReference>
<dbReference type="UniPathway" id="UPA00219"/>
<proteinExistence type="inferred from homology"/>
<dbReference type="Proteomes" id="UP000182738">
    <property type="component" value="Unassembled WGS sequence"/>
</dbReference>
<dbReference type="GO" id="GO:0009252">
    <property type="term" value="P:peptidoglycan biosynthetic process"/>
    <property type="evidence" value="ECO:0007669"/>
    <property type="project" value="UniProtKB-UniRule"/>
</dbReference>
<keyword evidence="9 10" id="KW-0961">Cell wall biogenesis/degradation</keyword>
<evidence type="ECO:0000256" key="9">
    <source>
        <dbReference type="ARBA" id="ARBA00023316"/>
    </source>
</evidence>
<comment type="subcellular location">
    <subcellularLocation>
        <location evidence="10">Cell membrane</location>
        <topology evidence="10">Peripheral membrane protein</topology>
        <orientation evidence="10">Cytoplasmic side</orientation>
    </subcellularLocation>
</comment>
<comment type="function">
    <text evidence="10">Cell wall formation. Catalyzes the transfer of a GlcNAc subunit on undecaprenyl-pyrophosphoryl-MurNAc-pentapeptide (lipid intermediate I) to form undecaprenyl-pyrophosphoryl-MurNAc-(pentapeptide)GlcNAc (lipid intermediate II).</text>
</comment>
<comment type="caution">
    <text evidence="10">Lacks conserved residue(s) required for the propagation of feature annotation.</text>
</comment>
<dbReference type="GO" id="GO:0008360">
    <property type="term" value="P:regulation of cell shape"/>
    <property type="evidence" value="ECO:0007669"/>
    <property type="project" value="UniProtKB-KW"/>
</dbReference>
<feature type="domain" description="Glycosyl transferase family 28 C-terminal" evidence="12">
    <location>
        <begin position="188"/>
        <end position="354"/>
    </location>
</feature>
<dbReference type="GO" id="GO:0071555">
    <property type="term" value="P:cell wall organization"/>
    <property type="evidence" value="ECO:0007669"/>
    <property type="project" value="UniProtKB-KW"/>
</dbReference>
<keyword evidence="7 10" id="KW-0472">Membrane</keyword>
<evidence type="ECO:0000256" key="7">
    <source>
        <dbReference type="ARBA" id="ARBA00023136"/>
    </source>
</evidence>
<comment type="similarity">
    <text evidence="10">Belongs to the glycosyltransferase 28 family. MurG subfamily.</text>
</comment>
<dbReference type="CDD" id="cd03785">
    <property type="entry name" value="GT28_MurG"/>
    <property type="match status" value="1"/>
</dbReference>
<evidence type="ECO:0000256" key="10">
    <source>
        <dbReference type="HAMAP-Rule" id="MF_00033"/>
    </source>
</evidence>
<evidence type="ECO:0000259" key="12">
    <source>
        <dbReference type="Pfam" id="PF04101"/>
    </source>
</evidence>
<evidence type="ECO:0000256" key="2">
    <source>
        <dbReference type="ARBA" id="ARBA00022618"/>
    </source>
</evidence>
<dbReference type="GO" id="GO:0051991">
    <property type="term" value="F:UDP-N-acetyl-D-glucosamine:N-acetylmuramoyl-L-alanyl-D-glutamyl-meso-2,6-diaminopimelyl-D-alanyl-D-alanine-diphosphoundecaprenol 4-beta-N-acetylglucosaminlytransferase activity"/>
    <property type="evidence" value="ECO:0007669"/>
    <property type="project" value="RHEA"/>
</dbReference>
<feature type="domain" description="Glycosyltransferase family 28 N-terminal" evidence="11">
    <location>
        <begin position="3"/>
        <end position="142"/>
    </location>
</feature>
<keyword evidence="14" id="KW-1185">Reference proteome</keyword>
<gene>
    <name evidence="10" type="primary">murG</name>
    <name evidence="13" type="ORF">Ga0061060_12016</name>
</gene>
<keyword evidence="4 10" id="KW-0808">Transferase</keyword>
<evidence type="ECO:0000313" key="13">
    <source>
        <dbReference type="EMBL" id="CUA81051.1"/>
    </source>
</evidence>
<keyword evidence="5 10" id="KW-0133">Cell shape</keyword>
<organism evidence="13 14">
    <name type="scientific">Anoxybacillus suryakundensis</name>
    <dbReference type="NCBI Taxonomy" id="1325335"/>
    <lineage>
        <taxon>Bacteria</taxon>
        <taxon>Bacillati</taxon>
        <taxon>Bacillota</taxon>
        <taxon>Bacilli</taxon>
        <taxon>Bacillales</taxon>
        <taxon>Anoxybacillaceae</taxon>
        <taxon>Anoxybacillus</taxon>
    </lineage>
</organism>
<sequence length="363" mass="39800">MKIVVSGGGTGGHIYPALAFIHEVKKQHPNVDVLYIGTKKGLESTIVPRENIPFHAIDISGLKRSLSLENVKTLVRFIKSVHACKKLLKQYNPDVVLGTGGYVCGPVVYAAAKLGIPTIIHEQNSIPGLTNTFLSRYADKVAVCFEETKEYFPNKKVVLTGNPRASEVVGKDGREARRSLGLDEQKKTVLIVGGSRGARPINEAFLQVLHEVEQKPYQFLYVTGDVHYDKVIKAVGDVGNPPNVIIRPFIHNMPEVLGGVDVIVARAGATTLAEITALGIPSILIPSPYVTNNHQEKNARALEKKGAAIVRLESELTGVRLLDDIDRILLDEQTLTNMKEAAFRLGIRDAAERLYRVMVEMIS</sequence>
<comment type="catalytic activity">
    <reaction evidence="10">
        <text>di-trans,octa-cis-undecaprenyl diphospho-N-acetyl-alpha-D-muramoyl-L-alanyl-D-glutamyl-meso-2,6-diaminopimeloyl-D-alanyl-D-alanine + UDP-N-acetyl-alpha-D-glucosamine = di-trans,octa-cis-undecaprenyl diphospho-[N-acetyl-alpha-D-glucosaminyl-(1-&gt;4)]-N-acetyl-alpha-D-muramoyl-L-alanyl-D-glutamyl-meso-2,6-diaminopimeloyl-D-alanyl-D-alanine + UDP + H(+)</text>
        <dbReference type="Rhea" id="RHEA:31227"/>
        <dbReference type="ChEBI" id="CHEBI:15378"/>
        <dbReference type="ChEBI" id="CHEBI:57705"/>
        <dbReference type="ChEBI" id="CHEBI:58223"/>
        <dbReference type="ChEBI" id="CHEBI:61387"/>
        <dbReference type="ChEBI" id="CHEBI:61388"/>
        <dbReference type="EC" id="2.4.1.227"/>
    </reaction>
</comment>
<name>A0A0K6GR91_9BACL</name>
<keyword evidence="6 10" id="KW-0573">Peptidoglycan synthesis</keyword>
<keyword evidence="8 10" id="KW-0131">Cell cycle</keyword>
<evidence type="ECO:0000259" key="11">
    <source>
        <dbReference type="Pfam" id="PF03033"/>
    </source>
</evidence>
<dbReference type="GO" id="GO:0050511">
    <property type="term" value="F:undecaprenyldiphospho-muramoylpentapeptide beta-N-acetylglucosaminyltransferase activity"/>
    <property type="evidence" value="ECO:0007669"/>
    <property type="project" value="UniProtKB-UniRule"/>
</dbReference>
<comment type="pathway">
    <text evidence="10">Cell wall biogenesis; peptidoglycan biosynthesis.</text>
</comment>
<dbReference type="GO" id="GO:0005975">
    <property type="term" value="P:carbohydrate metabolic process"/>
    <property type="evidence" value="ECO:0007669"/>
    <property type="project" value="InterPro"/>
</dbReference>
<reference evidence="14" key="1">
    <citation type="submission" date="2015-08" db="EMBL/GenBank/DDBJ databases">
        <authorList>
            <person name="Varghese N."/>
        </authorList>
    </citation>
    <scope>NUCLEOTIDE SEQUENCE [LARGE SCALE GENOMIC DNA]</scope>
    <source>
        <strain evidence="14">DSM 27374</strain>
    </source>
</reference>
<accession>A0A0K6GR91</accession>
<dbReference type="EC" id="2.4.1.227" evidence="10"/>
<dbReference type="PANTHER" id="PTHR21015:SF22">
    <property type="entry name" value="GLYCOSYLTRANSFERASE"/>
    <property type="match status" value="1"/>
</dbReference>
<keyword evidence="1 10" id="KW-1003">Cell membrane</keyword>
<dbReference type="GO" id="GO:0051301">
    <property type="term" value="P:cell division"/>
    <property type="evidence" value="ECO:0007669"/>
    <property type="project" value="UniProtKB-KW"/>
</dbReference>
<evidence type="ECO:0000256" key="4">
    <source>
        <dbReference type="ARBA" id="ARBA00022679"/>
    </source>
</evidence>
<feature type="binding site" evidence="10">
    <location>
        <position position="195"/>
    </location>
    <ligand>
        <name>UDP-N-acetyl-alpha-D-glucosamine</name>
        <dbReference type="ChEBI" id="CHEBI:57705"/>
    </ligand>
</feature>
<keyword evidence="2 10" id="KW-0132">Cell division</keyword>
<feature type="binding site" evidence="10">
    <location>
        <position position="250"/>
    </location>
    <ligand>
        <name>UDP-N-acetyl-alpha-D-glucosamine</name>
        <dbReference type="ChEBI" id="CHEBI:57705"/>
    </ligand>
</feature>
<protein>
    <recommendedName>
        <fullName evidence="10">UDP-N-acetylglucosamine--N-acetylmuramyl-(pentapeptide) pyrophosphoryl-undecaprenol N-acetylglucosamine transferase</fullName>
        <ecNumber evidence="10">2.4.1.227</ecNumber>
    </recommendedName>
    <alternativeName>
        <fullName evidence="10">Undecaprenyl-PP-MurNAc-pentapeptide-UDPGlcNAc GlcNAc transferase</fullName>
    </alternativeName>
</protein>
<dbReference type="HAMAP" id="MF_00033">
    <property type="entry name" value="MurG"/>
    <property type="match status" value="1"/>
</dbReference>
<keyword evidence="3 10" id="KW-0328">Glycosyltransferase</keyword>
<dbReference type="STRING" id="1325335.GCA_001418025_02364"/>
<dbReference type="RefSeq" id="WP_055441900.1">
    <property type="nucleotide sequence ID" value="NZ_BAABDZ010000010.1"/>
</dbReference>
<dbReference type="Pfam" id="PF04101">
    <property type="entry name" value="Glyco_tran_28_C"/>
    <property type="match status" value="1"/>
</dbReference>
<dbReference type="InterPro" id="IPR007235">
    <property type="entry name" value="Glyco_trans_28_C"/>
</dbReference>
<dbReference type="AlphaFoldDB" id="A0A0K6GR91"/>